<name>A0ABS9GXD2_9BACL</name>
<evidence type="ECO:0000256" key="1">
    <source>
        <dbReference type="ARBA" id="ARBA00023015"/>
    </source>
</evidence>
<dbReference type="InterPro" id="IPR050807">
    <property type="entry name" value="TransReg_Diox_bact_type"/>
</dbReference>
<dbReference type="Proteomes" id="UP001649381">
    <property type="component" value="Unassembled WGS sequence"/>
</dbReference>
<keyword evidence="6" id="KW-1185">Reference proteome</keyword>
<dbReference type="Pfam" id="PF07883">
    <property type="entry name" value="Cupin_2"/>
    <property type="match status" value="1"/>
</dbReference>
<dbReference type="SUPFAM" id="SSF51182">
    <property type="entry name" value="RmlC-like cupins"/>
    <property type="match status" value="1"/>
</dbReference>
<gene>
    <name evidence="5" type="ORF">L2716_00810</name>
</gene>
<evidence type="ECO:0000256" key="3">
    <source>
        <dbReference type="ARBA" id="ARBA00023163"/>
    </source>
</evidence>
<dbReference type="EMBL" id="JAKIJS010000001">
    <property type="protein sequence ID" value="MCF6136248.1"/>
    <property type="molecule type" value="Genomic_DNA"/>
</dbReference>
<dbReference type="InterPro" id="IPR011051">
    <property type="entry name" value="RmlC_Cupin_sf"/>
</dbReference>
<keyword evidence="1" id="KW-0805">Transcription regulation</keyword>
<proteinExistence type="predicted"/>
<dbReference type="InterPro" id="IPR001387">
    <property type="entry name" value="Cro/C1-type_HTH"/>
</dbReference>
<organism evidence="5 6">
    <name type="scientific">Pseudalkalibacillus berkeleyi</name>
    <dbReference type="NCBI Taxonomy" id="1069813"/>
    <lineage>
        <taxon>Bacteria</taxon>
        <taxon>Bacillati</taxon>
        <taxon>Bacillota</taxon>
        <taxon>Bacilli</taxon>
        <taxon>Bacillales</taxon>
        <taxon>Fictibacillaceae</taxon>
        <taxon>Pseudalkalibacillus</taxon>
    </lineage>
</organism>
<dbReference type="CDD" id="cd02209">
    <property type="entry name" value="cupin_XRE_C"/>
    <property type="match status" value="1"/>
</dbReference>
<reference evidence="5 6" key="1">
    <citation type="submission" date="2022-01" db="EMBL/GenBank/DDBJ databases">
        <title>Alkalihalobacillus sp. EGI L200015, a novel bacterium isolated from a salt lake sediment.</title>
        <authorList>
            <person name="Gao L."/>
            <person name="Fang B.-Z."/>
            <person name="Li W.-J."/>
        </authorList>
    </citation>
    <scope>NUCLEOTIDE SEQUENCE [LARGE SCALE GENOMIC DNA]</scope>
    <source>
        <strain evidence="5 6">KCTC 12718</strain>
    </source>
</reference>
<evidence type="ECO:0000256" key="2">
    <source>
        <dbReference type="ARBA" id="ARBA00023125"/>
    </source>
</evidence>
<dbReference type="PANTHER" id="PTHR46797:SF23">
    <property type="entry name" value="HTH-TYPE TRANSCRIPTIONAL REGULATOR SUTR"/>
    <property type="match status" value="1"/>
</dbReference>
<accession>A0ABS9GXD2</accession>
<dbReference type="CDD" id="cd00093">
    <property type="entry name" value="HTH_XRE"/>
    <property type="match status" value="1"/>
</dbReference>
<dbReference type="SUPFAM" id="SSF47413">
    <property type="entry name" value="lambda repressor-like DNA-binding domains"/>
    <property type="match status" value="1"/>
</dbReference>
<protein>
    <submittedName>
        <fullName evidence="5">XRE family transcriptional regulator</fullName>
    </submittedName>
</protein>
<keyword evidence="3" id="KW-0804">Transcription</keyword>
<dbReference type="Gene3D" id="1.10.260.40">
    <property type="entry name" value="lambda repressor-like DNA-binding domains"/>
    <property type="match status" value="1"/>
</dbReference>
<dbReference type="Gene3D" id="2.60.120.10">
    <property type="entry name" value="Jelly Rolls"/>
    <property type="match status" value="1"/>
</dbReference>
<dbReference type="Pfam" id="PF01381">
    <property type="entry name" value="HTH_3"/>
    <property type="match status" value="1"/>
</dbReference>
<dbReference type="InterPro" id="IPR013096">
    <property type="entry name" value="Cupin_2"/>
</dbReference>
<keyword evidence="2" id="KW-0238">DNA-binding</keyword>
<dbReference type="SMART" id="SM00530">
    <property type="entry name" value="HTH_XRE"/>
    <property type="match status" value="1"/>
</dbReference>
<evidence type="ECO:0000259" key="4">
    <source>
        <dbReference type="PROSITE" id="PS50943"/>
    </source>
</evidence>
<dbReference type="InterPro" id="IPR014710">
    <property type="entry name" value="RmlC-like_jellyroll"/>
</dbReference>
<evidence type="ECO:0000313" key="6">
    <source>
        <dbReference type="Proteomes" id="UP001649381"/>
    </source>
</evidence>
<dbReference type="RefSeq" id="WP_236330608.1">
    <property type="nucleotide sequence ID" value="NZ_JAKIJS010000001.1"/>
</dbReference>
<comment type="caution">
    <text evidence="5">The sequence shown here is derived from an EMBL/GenBank/DDBJ whole genome shotgun (WGS) entry which is preliminary data.</text>
</comment>
<evidence type="ECO:0000313" key="5">
    <source>
        <dbReference type="EMBL" id="MCF6136248.1"/>
    </source>
</evidence>
<dbReference type="PROSITE" id="PS50943">
    <property type="entry name" value="HTH_CROC1"/>
    <property type="match status" value="1"/>
</dbReference>
<feature type="domain" description="HTH cro/C1-type" evidence="4">
    <location>
        <begin position="13"/>
        <end position="67"/>
    </location>
</feature>
<sequence length="184" mass="20897">MSHDVNRMIGEKIKIIRSERKLSLDELSKLTNVSKAMLGQIERGTSSPTVSTLWKIATGLGVSFSSFVEEEAPKFSKVSIEQIDPLLEDEGRYLVHTLFPTEPKRNFEIYSVKLEPGCEYESPAHIKGVEEYLLVHNGEMSVIVEDTPHTMKAGEAFRFSADYHHKYVNQTTEACELYVIVHYT</sequence>
<dbReference type="PANTHER" id="PTHR46797">
    <property type="entry name" value="HTH-TYPE TRANSCRIPTIONAL REGULATOR"/>
    <property type="match status" value="1"/>
</dbReference>
<dbReference type="InterPro" id="IPR010982">
    <property type="entry name" value="Lambda_DNA-bd_dom_sf"/>
</dbReference>